<accession>A0ABY5KAB0</accession>
<evidence type="ECO:0000259" key="1">
    <source>
        <dbReference type="PROSITE" id="PS50075"/>
    </source>
</evidence>
<organism evidence="2 3">
    <name type="scientific">Cellulomonas wangsupingiae</name>
    <dbReference type="NCBI Taxonomy" id="2968085"/>
    <lineage>
        <taxon>Bacteria</taxon>
        <taxon>Bacillati</taxon>
        <taxon>Actinomycetota</taxon>
        <taxon>Actinomycetes</taxon>
        <taxon>Micrococcales</taxon>
        <taxon>Cellulomonadaceae</taxon>
        <taxon>Cellulomonas</taxon>
    </lineage>
</organism>
<reference evidence="2 3" key="1">
    <citation type="submission" date="2022-07" db="EMBL/GenBank/DDBJ databases">
        <title>Novel species in genus cellulomonas.</title>
        <authorList>
            <person name="Ye L."/>
        </authorList>
    </citation>
    <scope>NUCLEOTIDE SEQUENCE [LARGE SCALE GENOMIC DNA]</scope>
    <source>
        <strain evidence="3">zg-Y908</strain>
    </source>
</reference>
<dbReference type="InterPro" id="IPR009081">
    <property type="entry name" value="PP-bd_ACP"/>
</dbReference>
<sequence length="412" mass="44802">MSDPSEAWRLRQVTHPVWSRVLTGVHADALDCLQATFAVLADHAHGRGGHLALGAHWRFAPRVLDDGTATVAVSLDERAHEAREDLGLRVDASWSRLAGSQVRRLAHDGQPLYVSADAFDLPWCPYAGRAHLEHSFLVVPVDGHDEQVDVVDAYHNDTPWGAARPGVWRPAPADFDSALTSGARVLAVEPGPRRCVDPADVMTENARHLVDALPRMERYVARVRAALGTVVGVERLVLDVWLLSRQRMLHASWVDSLGRAVTGARGLREHVDRWRDLAALTYVALRRAERGRPAQTSLADELGHLLAEDVALAAQLATEVTGAPRPTLREVRGTVLSALADVAGTREHTVVEAQSLRDLPGLTSFRLADVLDRVEADLGVELTGDTLAATNLWDLDALCGMFARSVPGGVPR</sequence>
<feature type="domain" description="Carrier" evidence="1">
    <location>
        <begin position="326"/>
        <end position="406"/>
    </location>
</feature>
<dbReference type="EMBL" id="CP101989">
    <property type="protein sequence ID" value="UUI66759.1"/>
    <property type="molecule type" value="Genomic_DNA"/>
</dbReference>
<evidence type="ECO:0000313" key="3">
    <source>
        <dbReference type="Proteomes" id="UP001317322"/>
    </source>
</evidence>
<proteinExistence type="predicted"/>
<name>A0ABY5KAB0_9CELL</name>
<dbReference type="PROSITE" id="PS50075">
    <property type="entry name" value="CARRIER"/>
    <property type="match status" value="1"/>
</dbReference>
<keyword evidence="3" id="KW-1185">Reference proteome</keyword>
<evidence type="ECO:0000313" key="2">
    <source>
        <dbReference type="EMBL" id="UUI66759.1"/>
    </source>
</evidence>
<gene>
    <name evidence="2" type="ORF">NP075_08700</name>
</gene>
<protein>
    <recommendedName>
        <fullName evidence="1">Carrier domain-containing protein</fullName>
    </recommendedName>
</protein>
<dbReference type="Proteomes" id="UP001317322">
    <property type="component" value="Chromosome"/>
</dbReference>
<dbReference type="RefSeq" id="WP_227562810.1">
    <property type="nucleotide sequence ID" value="NZ_CP101989.1"/>
</dbReference>